<feature type="region of interest" description="Disordered" evidence="19">
    <location>
        <begin position="1"/>
        <end position="206"/>
    </location>
</feature>
<feature type="transmembrane region" description="Helical" evidence="20">
    <location>
        <begin position="467"/>
        <end position="486"/>
    </location>
</feature>
<evidence type="ECO:0000256" key="11">
    <source>
        <dbReference type="ARBA" id="ARBA00022692"/>
    </source>
</evidence>
<reference evidence="21 22" key="1">
    <citation type="submission" date="2016-06" db="EMBL/GenBank/DDBJ databases">
        <authorList>
            <person name="Kjaerup R.B."/>
            <person name="Dalgaard T.S."/>
            <person name="Juul-Madsen H.R."/>
        </authorList>
    </citation>
    <scope>NUCLEOTIDE SEQUENCE [LARGE SCALE GENOMIC DNA]</scope>
    <source>
        <strain evidence="21 22">DSM 45248</strain>
    </source>
</reference>
<evidence type="ECO:0000256" key="1">
    <source>
        <dbReference type="ARBA" id="ARBA00001698"/>
    </source>
</evidence>
<keyword evidence="11 18" id="KW-0812">Transmembrane</keyword>
<comment type="pathway">
    <text evidence="3 18">Phospholipid metabolism; CDP-diacylglycerol biosynthesis; CDP-diacylglycerol from sn-glycerol 3-phosphate: step 3/3.</text>
</comment>
<dbReference type="InterPro" id="IPR000374">
    <property type="entry name" value="PC_trans"/>
</dbReference>
<feature type="transmembrane region" description="Helical" evidence="20">
    <location>
        <begin position="295"/>
        <end position="312"/>
    </location>
</feature>
<evidence type="ECO:0000256" key="3">
    <source>
        <dbReference type="ARBA" id="ARBA00005119"/>
    </source>
</evidence>
<dbReference type="AlphaFoldDB" id="A0A1A8Z1S2"/>
<evidence type="ECO:0000256" key="6">
    <source>
        <dbReference type="ARBA" id="ARBA00012487"/>
    </source>
</evidence>
<feature type="transmembrane region" description="Helical" evidence="20">
    <location>
        <begin position="324"/>
        <end position="341"/>
    </location>
</feature>
<evidence type="ECO:0000256" key="8">
    <source>
        <dbReference type="ARBA" id="ARBA00022475"/>
    </source>
</evidence>
<feature type="transmembrane region" description="Helical" evidence="20">
    <location>
        <begin position="442"/>
        <end position="461"/>
    </location>
</feature>
<dbReference type="PANTHER" id="PTHR46382:SF1">
    <property type="entry name" value="PHOSPHATIDATE CYTIDYLYLTRANSFERASE"/>
    <property type="match status" value="1"/>
</dbReference>
<evidence type="ECO:0000313" key="22">
    <source>
        <dbReference type="Proteomes" id="UP000198765"/>
    </source>
</evidence>
<evidence type="ECO:0000256" key="19">
    <source>
        <dbReference type="SAM" id="MobiDB-lite"/>
    </source>
</evidence>
<dbReference type="UniPathway" id="UPA00557">
    <property type="reaction ID" value="UER00614"/>
</dbReference>
<keyword evidence="13 20" id="KW-1133">Transmembrane helix</keyword>
<comment type="similarity">
    <text evidence="5 18">Belongs to the CDS family.</text>
</comment>
<keyword evidence="10 18" id="KW-0808">Transferase</keyword>
<keyword evidence="16" id="KW-0594">Phospholipid biosynthesis</keyword>
<dbReference type="GO" id="GO:0005886">
    <property type="term" value="C:plasma membrane"/>
    <property type="evidence" value="ECO:0007669"/>
    <property type="project" value="UniProtKB-SubCell"/>
</dbReference>
<evidence type="ECO:0000313" key="21">
    <source>
        <dbReference type="EMBL" id="SBT37761.1"/>
    </source>
</evidence>
<evidence type="ECO:0000256" key="9">
    <source>
        <dbReference type="ARBA" id="ARBA00022516"/>
    </source>
</evidence>
<proteinExistence type="inferred from homology"/>
<evidence type="ECO:0000256" key="13">
    <source>
        <dbReference type="ARBA" id="ARBA00022989"/>
    </source>
</evidence>
<evidence type="ECO:0000256" key="12">
    <source>
        <dbReference type="ARBA" id="ARBA00022695"/>
    </source>
</evidence>
<name>A0A1A8Z1S2_9ACTN</name>
<keyword evidence="9" id="KW-0444">Lipid biosynthesis</keyword>
<dbReference type="Pfam" id="PF01148">
    <property type="entry name" value="CTP_transf_1"/>
    <property type="match status" value="1"/>
</dbReference>
<organism evidence="21 22">
    <name type="scientific">Micromonospora narathiwatensis</name>
    <dbReference type="NCBI Taxonomy" id="299146"/>
    <lineage>
        <taxon>Bacteria</taxon>
        <taxon>Bacillati</taxon>
        <taxon>Actinomycetota</taxon>
        <taxon>Actinomycetes</taxon>
        <taxon>Micromonosporales</taxon>
        <taxon>Micromonosporaceae</taxon>
        <taxon>Micromonospora</taxon>
    </lineage>
</organism>
<accession>A0A1A8Z1S2</accession>
<feature type="transmembrane region" description="Helical" evidence="20">
    <location>
        <begin position="516"/>
        <end position="534"/>
    </location>
</feature>
<keyword evidence="12 18" id="KW-0548">Nucleotidyltransferase</keyword>
<keyword evidence="22" id="KW-1185">Reference proteome</keyword>
<keyword evidence="15 20" id="KW-0472">Membrane</keyword>
<evidence type="ECO:0000256" key="18">
    <source>
        <dbReference type="RuleBase" id="RU003938"/>
    </source>
</evidence>
<keyword evidence="14" id="KW-0443">Lipid metabolism</keyword>
<dbReference type="GO" id="GO:0004605">
    <property type="term" value="F:phosphatidate cytidylyltransferase activity"/>
    <property type="evidence" value="ECO:0007669"/>
    <property type="project" value="UniProtKB-EC"/>
</dbReference>
<keyword evidence="8" id="KW-1003">Cell membrane</keyword>
<gene>
    <name evidence="21" type="ORF">GA0070621_0207</name>
</gene>
<dbReference type="Proteomes" id="UP000198765">
    <property type="component" value="Chromosome I"/>
</dbReference>
<dbReference type="EC" id="2.7.7.41" evidence="6 18"/>
<evidence type="ECO:0000256" key="10">
    <source>
        <dbReference type="ARBA" id="ARBA00022679"/>
    </source>
</evidence>
<dbReference type="PANTHER" id="PTHR46382">
    <property type="entry name" value="PHOSPHATIDATE CYTIDYLYLTRANSFERASE"/>
    <property type="match status" value="1"/>
</dbReference>
<dbReference type="GO" id="GO:0016024">
    <property type="term" value="P:CDP-diacylglycerol biosynthetic process"/>
    <property type="evidence" value="ECO:0007669"/>
    <property type="project" value="UniProtKB-UniPathway"/>
</dbReference>
<dbReference type="PATRIC" id="fig|299146.4.peg.206"/>
<comment type="catalytic activity">
    <reaction evidence="1 18">
        <text>a 1,2-diacyl-sn-glycero-3-phosphate + CTP + H(+) = a CDP-1,2-diacyl-sn-glycerol + diphosphate</text>
        <dbReference type="Rhea" id="RHEA:16229"/>
        <dbReference type="ChEBI" id="CHEBI:15378"/>
        <dbReference type="ChEBI" id="CHEBI:33019"/>
        <dbReference type="ChEBI" id="CHEBI:37563"/>
        <dbReference type="ChEBI" id="CHEBI:58332"/>
        <dbReference type="ChEBI" id="CHEBI:58608"/>
        <dbReference type="EC" id="2.7.7.41"/>
    </reaction>
</comment>
<evidence type="ECO:0000256" key="5">
    <source>
        <dbReference type="ARBA" id="ARBA00010185"/>
    </source>
</evidence>
<sequence>MSRPDPYGAAESRGWDRSAPLPWPETDLEPQPWRQSGGPEAYVESSGRTRSATDPYARPGPDDDRYDGPGRRPYEDRPGHGRGDRGYREADRGPRDQTSYRDDLGRPDTGRGEHDRWDAGPAYRDSDREEHRWDGGPAYREERDPWDAGPDYRDAGQGYRDAGQGYRDGGPGHRGDSWYPDADHDPRDRGYDEPVRGSRLHVPDDEYPTAQIAPVRDEPDQLAAGQDEPTGQLAAVRDEPAAGRRGRGRRRASADRPATAQPATGRAGRNLPAAIGVGLALGAAILVPLFLYPPAFLAVIAAAVAIGTWEMARAVRRGGAHPPLPPLIAGGVITVGLAWFAGPDAQSLGLLVTVLGTMIWRLGDGPGNYQRDLTAATLIAVYVPFLGGFAAMLAAAPGDGPLRVLVTLVAVVLSDTGGYAAGVAFGKHPMAPRISPKKSWEGFAGSLTAAAAGSALLLWLLFELAPWWGALFGVAIACAAVLGDLAESMIKRDLGVKDMSNLLPGHGGLMDRLDSILFAVPTAYLLLTVLVPAVG</sequence>
<feature type="compositionally biased region" description="Basic and acidic residues" evidence="19">
    <location>
        <begin position="170"/>
        <end position="204"/>
    </location>
</feature>
<feature type="transmembrane region" description="Helical" evidence="20">
    <location>
        <begin position="402"/>
        <end position="421"/>
    </location>
</feature>
<comment type="subcellular location">
    <subcellularLocation>
        <location evidence="2">Cell membrane</location>
        <topology evidence="2">Multi-pass membrane protein</topology>
    </subcellularLocation>
</comment>
<evidence type="ECO:0000256" key="7">
    <source>
        <dbReference type="ARBA" id="ARBA00019373"/>
    </source>
</evidence>
<feature type="region of interest" description="Disordered" evidence="19">
    <location>
        <begin position="220"/>
        <end position="267"/>
    </location>
</feature>
<keyword evidence="17" id="KW-1208">Phospholipid metabolism</keyword>
<evidence type="ECO:0000256" key="14">
    <source>
        <dbReference type="ARBA" id="ARBA00023098"/>
    </source>
</evidence>
<protein>
    <recommendedName>
        <fullName evidence="7 18">Phosphatidate cytidylyltransferase</fullName>
        <ecNumber evidence="6 18">2.7.7.41</ecNumber>
    </recommendedName>
</protein>
<comment type="pathway">
    <text evidence="4">Lipid metabolism.</text>
</comment>
<evidence type="ECO:0000256" key="15">
    <source>
        <dbReference type="ARBA" id="ARBA00023136"/>
    </source>
</evidence>
<evidence type="ECO:0000256" key="20">
    <source>
        <dbReference type="SAM" id="Phobius"/>
    </source>
</evidence>
<dbReference type="EMBL" id="LT594324">
    <property type="protein sequence ID" value="SBT37761.1"/>
    <property type="molecule type" value="Genomic_DNA"/>
</dbReference>
<feature type="transmembrane region" description="Helical" evidence="20">
    <location>
        <begin position="375"/>
        <end position="396"/>
    </location>
</feature>
<evidence type="ECO:0000256" key="16">
    <source>
        <dbReference type="ARBA" id="ARBA00023209"/>
    </source>
</evidence>
<dbReference type="PROSITE" id="PS01315">
    <property type="entry name" value="CDS"/>
    <property type="match status" value="1"/>
</dbReference>
<evidence type="ECO:0000256" key="4">
    <source>
        <dbReference type="ARBA" id="ARBA00005189"/>
    </source>
</evidence>
<evidence type="ECO:0000256" key="2">
    <source>
        <dbReference type="ARBA" id="ARBA00004651"/>
    </source>
</evidence>
<evidence type="ECO:0000256" key="17">
    <source>
        <dbReference type="ARBA" id="ARBA00023264"/>
    </source>
</evidence>
<feature type="compositionally biased region" description="Basic and acidic residues" evidence="19">
    <location>
        <begin position="60"/>
        <end position="154"/>
    </location>
</feature>